<evidence type="ECO:0000313" key="9">
    <source>
        <dbReference type="Proteomes" id="UP000619479"/>
    </source>
</evidence>
<proteinExistence type="predicted"/>
<evidence type="ECO:0000256" key="2">
    <source>
        <dbReference type="ARBA" id="ARBA00022475"/>
    </source>
</evidence>
<feature type="domain" description="RDD" evidence="7">
    <location>
        <begin position="18"/>
        <end position="122"/>
    </location>
</feature>
<dbReference type="PANTHER" id="PTHR36115:SF6">
    <property type="entry name" value="PROLINE-RICH ANTIGEN HOMOLOG"/>
    <property type="match status" value="1"/>
</dbReference>
<feature type="transmembrane region" description="Helical" evidence="6">
    <location>
        <begin position="24"/>
        <end position="42"/>
    </location>
</feature>
<evidence type="ECO:0000256" key="1">
    <source>
        <dbReference type="ARBA" id="ARBA00004651"/>
    </source>
</evidence>
<comment type="caution">
    <text evidence="8">The sequence shown here is derived from an EMBL/GenBank/DDBJ whole genome shotgun (WGS) entry which is preliminary data.</text>
</comment>
<evidence type="ECO:0000256" key="3">
    <source>
        <dbReference type="ARBA" id="ARBA00022692"/>
    </source>
</evidence>
<name>A0A919M597_9ACTN</name>
<keyword evidence="3 6" id="KW-0812">Transmembrane</keyword>
<evidence type="ECO:0000256" key="4">
    <source>
        <dbReference type="ARBA" id="ARBA00022989"/>
    </source>
</evidence>
<dbReference type="Proteomes" id="UP000619479">
    <property type="component" value="Unassembled WGS sequence"/>
</dbReference>
<feature type="transmembrane region" description="Helical" evidence="6">
    <location>
        <begin position="48"/>
        <end position="67"/>
    </location>
</feature>
<dbReference type="Pfam" id="PF06271">
    <property type="entry name" value="RDD"/>
    <property type="match status" value="1"/>
</dbReference>
<dbReference type="EMBL" id="BOMH01000007">
    <property type="protein sequence ID" value="GID63139.1"/>
    <property type="molecule type" value="Genomic_DNA"/>
</dbReference>
<evidence type="ECO:0000313" key="8">
    <source>
        <dbReference type="EMBL" id="GID63139.1"/>
    </source>
</evidence>
<gene>
    <name evidence="8" type="ORF">Acy02nite_10200</name>
</gene>
<reference evidence="8" key="1">
    <citation type="submission" date="2021-01" db="EMBL/GenBank/DDBJ databases">
        <title>Whole genome shotgun sequence of Actinoplanes cyaneus NBRC 14990.</title>
        <authorList>
            <person name="Komaki H."/>
            <person name="Tamura T."/>
        </authorList>
    </citation>
    <scope>NUCLEOTIDE SEQUENCE</scope>
    <source>
        <strain evidence="8">NBRC 14990</strain>
    </source>
</reference>
<dbReference type="InterPro" id="IPR010432">
    <property type="entry name" value="RDD"/>
</dbReference>
<dbReference type="RefSeq" id="WP_203738599.1">
    <property type="nucleotide sequence ID" value="NZ_BAAAUC010000013.1"/>
</dbReference>
<dbReference type="PANTHER" id="PTHR36115">
    <property type="entry name" value="PROLINE-RICH ANTIGEN HOMOLOG-RELATED"/>
    <property type="match status" value="1"/>
</dbReference>
<organism evidence="8 9">
    <name type="scientific">Actinoplanes cyaneus</name>
    <dbReference type="NCBI Taxonomy" id="52696"/>
    <lineage>
        <taxon>Bacteria</taxon>
        <taxon>Bacillati</taxon>
        <taxon>Actinomycetota</taxon>
        <taxon>Actinomycetes</taxon>
        <taxon>Micromonosporales</taxon>
        <taxon>Micromonosporaceae</taxon>
        <taxon>Actinoplanes</taxon>
    </lineage>
</organism>
<keyword evidence="9" id="KW-1185">Reference proteome</keyword>
<keyword evidence="2" id="KW-1003">Cell membrane</keyword>
<evidence type="ECO:0000259" key="7">
    <source>
        <dbReference type="Pfam" id="PF06271"/>
    </source>
</evidence>
<dbReference type="GO" id="GO:0005886">
    <property type="term" value="C:plasma membrane"/>
    <property type="evidence" value="ECO:0007669"/>
    <property type="project" value="UniProtKB-SubCell"/>
</dbReference>
<keyword evidence="5 6" id="KW-0472">Membrane</keyword>
<protein>
    <recommendedName>
        <fullName evidence="7">RDD domain-containing protein</fullName>
    </recommendedName>
</protein>
<comment type="subcellular location">
    <subcellularLocation>
        <location evidence="1">Cell membrane</location>
        <topology evidence="1">Multi-pass membrane protein</topology>
    </subcellularLocation>
</comment>
<keyword evidence="4 6" id="KW-1133">Transmembrane helix</keyword>
<dbReference type="AlphaFoldDB" id="A0A919M597"/>
<evidence type="ECO:0000256" key="5">
    <source>
        <dbReference type="ARBA" id="ARBA00023136"/>
    </source>
</evidence>
<accession>A0A919M597</accession>
<evidence type="ECO:0000256" key="6">
    <source>
        <dbReference type="SAM" id="Phobius"/>
    </source>
</evidence>
<sequence length="132" mass="13855">MAASANDVPQAPARPEPAGGGQRLIALLIDWILCLLVASLYASPYRASWPPVVLLIVVNTVFIGVFAQTPGMRLTRLRCVSYADGGAIGVLRGLYRAVLLALLIPALIADGEGRGLHDRAAGSIVVRSPSAR</sequence>
<dbReference type="InterPro" id="IPR051791">
    <property type="entry name" value="Pra-immunoreactive"/>
</dbReference>